<dbReference type="PANTHER" id="PTHR41313">
    <property type="entry name" value="ADENINE-SPECIFIC METHYLTRANSFERASE"/>
    <property type="match status" value="1"/>
</dbReference>
<dbReference type="GO" id="GO:0032259">
    <property type="term" value="P:methylation"/>
    <property type="evidence" value="ECO:0007669"/>
    <property type="project" value="UniProtKB-KW"/>
</dbReference>
<dbReference type="GO" id="GO:0008168">
    <property type="term" value="F:methyltransferase activity"/>
    <property type="evidence" value="ECO:0007669"/>
    <property type="project" value="UniProtKB-KW"/>
</dbReference>
<dbReference type="PANTHER" id="PTHR41313:SF1">
    <property type="entry name" value="DNA METHYLASE ADENINE-SPECIFIC DOMAIN-CONTAINING PROTEIN"/>
    <property type="match status" value="1"/>
</dbReference>
<evidence type="ECO:0000313" key="1">
    <source>
        <dbReference type="EMBL" id="EKC74944.1"/>
    </source>
</evidence>
<reference evidence="1" key="1">
    <citation type="journal article" date="2013" name="Environ. Microbiol.">
        <title>Microbiota from the distal guts of lean and obese adolescents exhibit partial functional redundancy besides clear differences in community structure.</title>
        <authorList>
            <person name="Ferrer M."/>
            <person name="Ruiz A."/>
            <person name="Lanza F."/>
            <person name="Haange S.B."/>
            <person name="Oberbach A."/>
            <person name="Till H."/>
            <person name="Bargiela R."/>
            <person name="Campoy C."/>
            <person name="Segura M.T."/>
            <person name="Richter M."/>
            <person name="von Bergen M."/>
            <person name="Seifert J."/>
            <person name="Suarez A."/>
        </authorList>
    </citation>
    <scope>NUCLEOTIDE SEQUENCE</scope>
</reference>
<accession>K1U4R1</accession>
<comment type="caution">
    <text evidence="1">The sequence shown here is derived from an EMBL/GenBank/DDBJ whole genome shotgun (WGS) entry which is preliminary data.</text>
</comment>
<keyword evidence="1" id="KW-0489">Methyltransferase</keyword>
<name>K1U4R1_9ZZZZ</name>
<sequence>FHKRTIKQQRSVDSVDTASEALAVCIGEKACVDLDFMASLMGGSEKIPQIVEDLKGVIYKEPNSGPFDLQDGGEHWAKGWQTADEYLSGNVRQKLRTAQRVAARDPFFAGNVDALIAAQPKDLEASEIEVRLGATWLDKKYIEQFMYETFETPRYLRGQIEISYVPYTAEWQVSRKSMVRYNDVAAFTTYGTDRASAYRLLEDALNLRDIRIYDTIEDADGRERRVLNAKETTLAAQKQQLIRDAFKDWIWKDPERRETLVRQYNEEMNSTRPREYDGSHIVFSGMNPEITLREHQKNAIAHVLYGGNTLLAHEVGAGKTFEMVASAMESKRLGLCQKSIFVVPTI</sequence>
<dbReference type="AlphaFoldDB" id="K1U4R1"/>
<dbReference type="InterPro" id="IPR027417">
    <property type="entry name" value="P-loop_NTPase"/>
</dbReference>
<keyword evidence="1" id="KW-0808">Transferase</keyword>
<feature type="non-terminal residue" evidence="1">
    <location>
        <position position="1"/>
    </location>
</feature>
<gene>
    <name evidence="1" type="ORF">LEA_05486</name>
</gene>
<protein>
    <submittedName>
        <fullName evidence="1">DNA methylase</fullName>
    </submittedName>
</protein>
<dbReference type="SUPFAM" id="SSF52540">
    <property type="entry name" value="P-loop containing nucleoside triphosphate hydrolases"/>
    <property type="match status" value="1"/>
</dbReference>
<dbReference type="EMBL" id="AJWY01003574">
    <property type="protein sequence ID" value="EKC74944.1"/>
    <property type="molecule type" value="Genomic_DNA"/>
</dbReference>
<proteinExistence type="predicted"/>
<dbReference type="InterPro" id="IPR052933">
    <property type="entry name" value="DNA_Protect_Modify"/>
</dbReference>
<organism evidence="1">
    <name type="scientific">human gut metagenome</name>
    <dbReference type="NCBI Taxonomy" id="408170"/>
    <lineage>
        <taxon>unclassified sequences</taxon>
        <taxon>metagenomes</taxon>
        <taxon>organismal metagenomes</taxon>
    </lineage>
</organism>
<dbReference type="Gene3D" id="3.40.50.300">
    <property type="entry name" value="P-loop containing nucleotide triphosphate hydrolases"/>
    <property type="match status" value="1"/>
</dbReference>